<keyword evidence="4" id="KW-0627">Porphyrin biosynthesis</keyword>
<dbReference type="Pfam" id="PF02602">
    <property type="entry name" value="HEM4"/>
    <property type="match status" value="1"/>
</dbReference>
<feature type="domain" description="Tetrapyrrole biosynthesis uroporphyrinogen III synthase" evidence="6">
    <location>
        <begin position="343"/>
        <end position="572"/>
    </location>
</feature>
<keyword evidence="1" id="KW-0489">Methyltransferase</keyword>
<protein>
    <submittedName>
        <fullName evidence="7">Uroporphyrinogen-III synthase</fullName>
    </submittedName>
</protein>
<evidence type="ECO:0000313" key="8">
    <source>
        <dbReference type="Proteomes" id="UP000234331"/>
    </source>
</evidence>
<feature type="domain" description="Tetrapyrrole methylase" evidence="5">
    <location>
        <begin position="13"/>
        <end position="139"/>
    </location>
</feature>
<dbReference type="GO" id="GO:0019354">
    <property type="term" value="P:siroheme biosynthetic process"/>
    <property type="evidence" value="ECO:0007669"/>
    <property type="project" value="TreeGrafter"/>
</dbReference>
<evidence type="ECO:0000256" key="1">
    <source>
        <dbReference type="ARBA" id="ARBA00022603"/>
    </source>
</evidence>
<gene>
    <name evidence="7" type="ORF">FRACA_40094</name>
</gene>
<dbReference type="PANTHER" id="PTHR45790:SF3">
    <property type="entry name" value="S-ADENOSYL-L-METHIONINE-DEPENDENT UROPORPHYRINOGEN III METHYLTRANSFERASE, CHLOROPLASTIC"/>
    <property type="match status" value="1"/>
</dbReference>
<dbReference type="GO" id="GO:0004852">
    <property type="term" value="F:uroporphyrinogen-III synthase activity"/>
    <property type="evidence" value="ECO:0007669"/>
    <property type="project" value="InterPro"/>
</dbReference>
<dbReference type="InterPro" id="IPR050161">
    <property type="entry name" value="Siro_Cobalamin_biosynth"/>
</dbReference>
<dbReference type="OrthoDB" id="9815856at2"/>
<dbReference type="RefSeq" id="WP_101833398.1">
    <property type="nucleotide sequence ID" value="NZ_FZMO01000334.1"/>
</dbReference>
<keyword evidence="3" id="KW-0949">S-adenosyl-L-methionine</keyword>
<dbReference type="InterPro" id="IPR035996">
    <property type="entry name" value="4pyrrol_Methylase_sf"/>
</dbReference>
<keyword evidence="8" id="KW-1185">Reference proteome</keyword>
<reference evidence="7 8" key="1">
    <citation type="submission" date="2017-06" db="EMBL/GenBank/DDBJ databases">
        <authorList>
            <person name="Kim H.J."/>
            <person name="Triplett B.A."/>
        </authorList>
    </citation>
    <scope>NUCLEOTIDE SEQUENCE [LARGE SCALE GENOMIC DNA]</scope>
    <source>
        <strain evidence="7">FRACA_ARgP5</strain>
    </source>
</reference>
<evidence type="ECO:0000256" key="2">
    <source>
        <dbReference type="ARBA" id="ARBA00022679"/>
    </source>
</evidence>
<dbReference type="PANTHER" id="PTHR45790">
    <property type="entry name" value="SIROHEME SYNTHASE-RELATED"/>
    <property type="match status" value="1"/>
</dbReference>
<name>A0A2I2KWN6_9ACTN</name>
<dbReference type="InterPro" id="IPR036108">
    <property type="entry name" value="4pyrrol_syn_uPrphyn_synt_sf"/>
</dbReference>
<dbReference type="Gene3D" id="3.40.1010.10">
    <property type="entry name" value="Cobalt-precorrin-4 Transmethylase, Domain 1"/>
    <property type="match status" value="1"/>
</dbReference>
<dbReference type="SUPFAM" id="SSF53790">
    <property type="entry name" value="Tetrapyrrole methylase"/>
    <property type="match status" value="2"/>
</dbReference>
<sequence length="605" mass="61968">MATRRTKKPVSPVALVGAGPRDPGLLTVLAVETLAAADLVVADPDVAPAVVENLSAEVLRIGDLEASKPVRDAEAATAAVVSRARAGDKVVRLYASDPWLTRIGAADAQALAKARIPYRVVPGILTGAAVATYAGVAPGSPITFATTSGVFSSSGSLPAPSPFGVGEPVGPLTGPAFGAGRLGSRPMSGLGGGLGVGLGGGFGSPLGLGSPGFGGFGAAPTSPGDVDWASLAQTPGTLVVTAAPNETGKVAAALVEHGRPGDTPIAVTVDGTTTDQRTITSTLDRVEADVAPLLGATPTPITQVVLAIGPVVASRSKLSWWETRALFGWTVLVPRTKEQAAILSDLLRAHGASPLEVPTIAVEPPRTAAPMERAITGLVSGRYQWVVFTSVNAVKAVQEKVEERSLDARAFAGVKVAAIGEATADALRTFGIRPDLLPSGQQSSEGLLEDWPDFDESLDLLDRVLLPRADIATETLVAGLKERGWQVDDVTAYRTVRAAPPPAPIREALKGGRVDAVVFTSSSTVRNLVGIAGKPHETTVIAVIGPATAATAQELGLRVDVQAPEASIPALVGALAEFAAEHREELGKIGPLAARLPKPRRGSRR</sequence>
<organism evidence="7 8">
    <name type="scientific">Frankia canadensis</name>
    <dbReference type="NCBI Taxonomy" id="1836972"/>
    <lineage>
        <taxon>Bacteria</taxon>
        <taxon>Bacillati</taxon>
        <taxon>Actinomycetota</taxon>
        <taxon>Actinomycetes</taxon>
        <taxon>Frankiales</taxon>
        <taxon>Frankiaceae</taxon>
        <taxon>Frankia</taxon>
    </lineage>
</organism>
<evidence type="ECO:0000256" key="4">
    <source>
        <dbReference type="ARBA" id="ARBA00023244"/>
    </source>
</evidence>
<dbReference type="InterPro" id="IPR014777">
    <property type="entry name" value="4pyrrole_Mease_sub1"/>
</dbReference>
<keyword evidence="2" id="KW-0808">Transferase</keyword>
<dbReference type="InterPro" id="IPR003754">
    <property type="entry name" value="4pyrrol_synth_uPrphyn_synth"/>
</dbReference>
<dbReference type="GO" id="GO:0032259">
    <property type="term" value="P:methylation"/>
    <property type="evidence" value="ECO:0007669"/>
    <property type="project" value="UniProtKB-KW"/>
</dbReference>
<evidence type="ECO:0000259" key="5">
    <source>
        <dbReference type="Pfam" id="PF00590"/>
    </source>
</evidence>
<dbReference type="InterPro" id="IPR000878">
    <property type="entry name" value="4pyrrol_Mease"/>
</dbReference>
<evidence type="ECO:0000259" key="6">
    <source>
        <dbReference type="Pfam" id="PF02602"/>
    </source>
</evidence>
<evidence type="ECO:0000313" key="7">
    <source>
        <dbReference type="EMBL" id="SNQ50066.1"/>
    </source>
</evidence>
<dbReference type="CDD" id="cd06578">
    <property type="entry name" value="HemD"/>
    <property type="match status" value="1"/>
</dbReference>
<dbReference type="Proteomes" id="UP000234331">
    <property type="component" value="Unassembled WGS sequence"/>
</dbReference>
<proteinExistence type="predicted"/>
<dbReference type="Gene3D" id="3.40.50.10090">
    <property type="match status" value="2"/>
</dbReference>
<dbReference type="SUPFAM" id="SSF69618">
    <property type="entry name" value="HemD-like"/>
    <property type="match status" value="1"/>
</dbReference>
<dbReference type="GO" id="GO:0004851">
    <property type="term" value="F:uroporphyrin-III C-methyltransferase activity"/>
    <property type="evidence" value="ECO:0007669"/>
    <property type="project" value="TreeGrafter"/>
</dbReference>
<evidence type="ECO:0000256" key="3">
    <source>
        <dbReference type="ARBA" id="ARBA00022691"/>
    </source>
</evidence>
<dbReference type="AlphaFoldDB" id="A0A2I2KWN6"/>
<accession>A0A2I2KWN6</accession>
<dbReference type="Pfam" id="PF00590">
    <property type="entry name" value="TP_methylase"/>
    <property type="match status" value="1"/>
</dbReference>
<dbReference type="FunFam" id="3.40.50.10090:FF:000001">
    <property type="entry name" value="Bifunctional uroporphyrinogen-III C-methyltransferase/uroporphyrinogen-III synthase"/>
    <property type="match status" value="1"/>
</dbReference>
<dbReference type="EMBL" id="FZMO01000334">
    <property type="protein sequence ID" value="SNQ50066.1"/>
    <property type="molecule type" value="Genomic_DNA"/>
</dbReference>
<dbReference type="InterPro" id="IPR014776">
    <property type="entry name" value="4pyrrole_Mease_sub2"/>
</dbReference>
<dbReference type="FunFam" id="3.40.50.10090:FF:000002">
    <property type="entry name" value="Bifunctional uroporphyrinogen-III C-methyltransferase/uroporphyrinogen-III synthase"/>
    <property type="match status" value="1"/>
</dbReference>
<dbReference type="Gene3D" id="3.30.950.10">
    <property type="entry name" value="Methyltransferase, Cobalt-precorrin-4 Transmethylase, Domain 2"/>
    <property type="match status" value="1"/>
</dbReference>